<dbReference type="STRING" id="981384.GCA_000192475_00986"/>
<dbReference type="AlphaFoldDB" id="A0A497ZMJ2"/>
<dbReference type="OrthoDB" id="7058586at2"/>
<protein>
    <submittedName>
        <fullName evidence="2">Uncharacterized protein DUF2867</fullName>
    </submittedName>
</protein>
<comment type="caution">
    <text evidence="2">The sequence shown here is derived from an EMBL/GenBank/DDBJ whole genome shotgun (WGS) entry which is preliminary data.</text>
</comment>
<keyword evidence="3" id="KW-1185">Reference proteome</keyword>
<evidence type="ECO:0000313" key="2">
    <source>
        <dbReference type="EMBL" id="RLK08508.1"/>
    </source>
</evidence>
<evidence type="ECO:0000256" key="1">
    <source>
        <dbReference type="SAM" id="Phobius"/>
    </source>
</evidence>
<accession>A0A497ZMJ2</accession>
<feature type="transmembrane region" description="Helical" evidence="1">
    <location>
        <begin position="129"/>
        <end position="146"/>
    </location>
</feature>
<dbReference type="EMBL" id="RCCT01000002">
    <property type="protein sequence ID" value="RLK08508.1"/>
    <property type="molecule type" value="Genomic_DNA"/>
</dbReference>
<keyword evidence="1" id="KW-0812">Transmembrane</keyword>
<dbReference type="Pfam" id="PF11066">
    <property type="entry name" value="DUF2867"/>
    <property type="match status" value="1"/>
</dbReference>
<evidence type="ECO:0000313" key="3">
    <source>
        <dbReference type="Proteomes" id="UP000271700"/>
    </source>
</evidence>
<dbReference type="InterPro" id="IPR021295">
    <property type="entry name" value="DUF2867"/>
</dbReference>
<keyword evidence="1" id="KW-0472">Membrane</keyword>
<gene>
    <name evidence="2" type="ORF">CLV75_2186</name>
</gene>
<sequence length="154" mass="17132">MLKSRVKRSELPTKSLLHNRLEDGDFLDCFSVVSDLSPRQAAEIITSFPAWAKMLVRLRGILVAPFGLDNTGPEATDKVGIFPVEHDDASEVIAGFDDRHLDFRVSVFSEDGRISLATWVHRHNLGGRLYLAIILPFHILIARNALARVSRASA</sequence>
<proteinExistence type="predicted"/>
<name>A0A497ZMJ2_9RHOB</name>
<dbReference type="RefSeq" id="WP_010442617.1">
    <property type="nucleotide sequence ID" value="NZ_AEYW01000018.1"/>
</dbReference>
<keyword evidence="1" id="KW-1133">Transmembrane helix</keyword>
<reference evidence="2 3" key="1">
    <citation type="submission" date="2018-10" db="EMBL/GenBank/DDBJ databases">
        <title>Genomic Encyclopedia of Archaeal and Bacterial Type Strains, Phase II (KMG-II): from individual species to whole genera.</title>
        <authorList>
            <person name="Goeker M."/>
        </authorList>
    </citation>
    <scope>NUCLEOTIDE SEQUENCE [LARGE SCALE GENOMIC DNA]</scope>
    <source>
        <strain evidence="2 3">DSM 29317</strain>
    </source>
</reference>
<dbReference type="Proteomes" id="UP000271700">
    <property type="component" value="Unassembled WGS sequence"/>
</dbReference>
<organism evidence="2 3">
    <name type="scientific">Ruegeria conchae</name>
    <dbReference type="NCBI Taxonomy" id="981384"/>
    <lineage>
        <taxon>Bacteria</taxon>
        <taxon>Pseudomonadati</taxon>
        <taxon>Pseudomonadota</taxon>
        <taxon>Alphaproteobacteria</taxon>
        <taxon>Rhodobacterales</taxon>
        <taxon>Roseobacteraceae</taxon>
        <taxon>Ruegeria</taxon>
    </lineage>
</organism>